<dbReference type="PANTHER" id="PTHR22993:SF9">
    <property type="entry name" value="FORMAMIDOPYRIMIDINE-DNA GLYCOSYLASE"/>
    <property type="match status" value="1"/>
</dbReference>
<dbReference type="InterPro" id="IPR015886">
    <property type="entry name" value="H2TH_FPG"/>
</dbReference>
<gene>
    <name evidence="11" type="ORF">EZ456_13255</name>
</gene>
<comment type="caution">
    <text evidence="11">The sequence shown here is derived from an EMBL/GenBank/DDBJ whole genome shotgun (WGS) entry which is preliminary data.</text>
</comment>
<keyword evidence="4" id="KW-0378">Hydrolase</keyword>
<comment type="similarity">
    <text evidence="2">Belongs to the FPG family.</text>
</comment>
<comment type="catalytic activity">
    <reaction evidence="1">
        <text>Hydrolysis of DNA containing ring-opened 7-methylguanine residues, releasing 2,6-diamino-4-hydroxy-5-(N-methyl)formamidopyrimidine.</text>
        <dbReference type="EC" id="3.2.2.23"/>
    </reaction>
</comment>
<keyword evidence="8" id="KW-0511">Multifunctional enzyme</keyword>
<keyword evidence="3" id="KW-0227">DNA damage</keyword>
<evidence type="ECO:0000256" key="3">
    <source>
        <dbReference type="ARBA" id="ARBA00022763"/>
    </source>
</evidence>
<sequence>MAELPDLTVFAQILERRYKGKTLATLEISVAKKINVPAKELRTALEGRELLHVKRVGKTLQLYFSGNQILGLHLMLRGELSAIENDEPSRFQIIGFHFEGGEGFAVIDMQKQATPTLNPNPVAVPDALEITEKEFLKLLSGKRTLIKTLLMDQKSITGIGNSYSDEILYHSGISPFSIAKAIPEQHARELYKSISKVLHTAIEKIDKENGNELKGELRDFMKIHGASIKKGPKGEEILSEKIGGRKTYYTKGQELFE</sequence>
<dbReference type="PANTHER" id="PTHR22993">
    <property type="entry name" value="FORMAMIDOPYRIMIDINE-DNA GLYCOSYLASE"/>
    <property type="match status" value="1"/>
</dbReference>
<dbReference type="Gene3D" id="3.20.190.10">
    <property type="entry name" value="MutM-like, N-terminal"/>
    <property type="match status" value="1"/>
</dbReference>
<proteinExistence type="inferred from homology"/>
<dbReference type="GO" id="GO:0003906">
    <property type="term" value="F:DNA-(apurinic or apyrimidinic site) endonuclease activity"/>
    <property type="evidence" value="ECO:0007669"/>
    <property type="project" value="InterPro"/>
</dbReference>
<dbReference type="RefSeq" id="WP_131530886.1">
    <property type="nucleotide sequence ID" value="NZ_SJSO01000009.1"/>
</dbReference>
<dbReference type="GO" id="GO:0016829">
    <property type="term" value="F:lyase activity"/>
    <property type="evidence" value="ECO:0007669"/>
    <property type="project" value="UniProtKB-KW"/>
</dbReference>
<keyword evidence="7" id="KW-0456">Lyase</keyword>
<evidence type="ECO:0000256" key="2">
    <source>
        <dbReference type="ARBA" id="ARBA00009409"/>
    </source>
</evidence>
<dbReference type="Pfam" id="PF01149">
    <property type="entry name" value="Fapy_DNA_glyco"/>
    <property type="match status" value="1"/>
</dbReference>
<dbReference type="GO" id="GO:0008534">
    <property type="term" value="F:oxidized purine nucleobase lesion DNA N-glycosylase activity"/>
    <property type="evidence" value="ECO:0007669"/>
    <property type="project" value="UniProtKB-EC"/>
</dbReference>
<dbReference type="OrthoDB" id="9800855at2"/>
<dbReference type="Pfam" id="PF06831">
    <property type="entry name" value="H2TH"/>
    <property type="match status" value="1"/>
</dbReference>
<dbReference type="InterPro" id="IPR010979">
    <property type="entry name" value="Ribosomal_uS13-like_H2TH"/>
</dbReference>
<evidence type="ECO:0000256" key="4">
    <source>
        <dbReference type="ARBA" id="ARBA00022801"/>
    </source>
</evidence>
<dbReference type="SUPFAM" id="SSF46946">
    <property type="entry name" value="S13-like H2TH domain"/>
    <property type="match status" value="1"/>
</dbReference>
<evidence type="ECO:0000256" key="5">
    <source>
        <dbReference type="ARBA" id="ARBA00023125"/>
    </source>
</evidence>
<dbReference type="GO" id="GO:0008270">
    <property type="term" value="F:zinc ion binding"/>
    <property type="evidence" value="ECO:0007669"/>
    <property type="project" value="InterPro"/>
</dbReference>
<evidence type="ECO:0000256" key="9">
    <source>
        <dbReference type="ARBA" id="ARBA00023295"/>
    </source>
</evidence>
<dbReference type="SUPFAM" id="SSF81624">
    <property type="entry name" value="N-terminal domain of MutM-like DNA repair proteins"/>
    <property type="match status" value="1"/>
</dbReference>
<evidence type="ECO:0000313" key="11">
    <source>
        <dbReference type="EMBL" id="TCD26551.1"/>
    </source>
</evidence>
<dbReference type="GO" id="GO:0006284">
    <property type="term" value="P:base-excision repair"/>
    <property type="evidence" value="ECO:0007669"/>
    <property type="project" value="InterPro"/>
</dbReference>
<evidence type="ECO:0000256" key="6">
    <source>
        <dbReference type="ARBA" id="ARBA00023204"/>
    </source>
</evidence>
<keyword evidence="12" id="KW-1185">Reference proteome</keyword>
<keyword evidence="6" id="KW-0234">DNA repair</keyword>
<organism evidence="11 12">
    <name type="scientific">Pedobacter psychrodurus</name>
    <dbReference type="NCBI Taxonomy" id="2530456"/>
    <lineage>
        <taxon>Bacteria</taxon>
        <taxon>Pseudomonadati</taxon>
        <taxon>Bacteroidota</taxon>
        <taxon>Sphingobacteriia</taxon>
        <taxon>Sphingobacteriales</taxon>
        <taxon>Sphingobacteriaceae</taxon>
        <taxon>Pedobacter</taxon>
    </lineage>
</organism>
<protein>
    <submittedName>
        <fullName evidence="11">Formamidopyrimidine-DNA glycosylase</fullName>
    </submittedName>
</protein>
<keyword evidence="9" id="KW-0326">Glycosidase</keyword>
<feature type="domain" description="Formamidopyrimidine-DNA glycosylase catalytic" evidence="10">
    <location>
        <begin position="2"/>
        <end position="113"/>
    </location>
</feature>
<accession>A0A4R0PYN4</accession>
<evidence type="ECO:0000256" key="1">
    <source>
        <dbReference type="ARBA" id="ARBA00001668"/>
    </source>
</evidence>
<dbReference type="InterPro" id="IPR012319">
    <property type="entry name" value="FPG_cat"/>
</dbReference>
<dbReference type="InterPro" id="IPR035937">
    <property type="entry name" value="FPG_N"/>
</dbReference>
<dbReference type="PROSITE" id="PS51068">
    <property type="entry name" value="FPG_CAT"/>
    <property type="match status" value="1"/>
</dbReference>
<dbReference type="EMBL" id="SJSO01000009">
    <property type="protein sequence ID" value="TCD26551.1"/>
    <property type="molecule type" value="Genomic_DNA"/>
</dbReference>
<dbReference type="Gene3D" id="1.10.8.50">
    <property type="match status" value="1"/>
</dbReference>
<dbReference type="SMART" id="SM01232">
    <property type="entry name" value="H2TH"/>
    <property type="match status" value="1"/>
</dbReference>
<evidence type="ECO:0000256" key="8">
    <source>
        <dbReference type="ARBA" id="ARBA00023268"/>
    </source>
</evidence>
<dbReference type="SMART" id="SM00898">
    <property type="entry name" value="Fapy_DNA_glyco"/>
    <property type="match status" value="1"/>
</dbReference>
<evidence type="ECO:0000259" key="10">
    <source>
        <dbReference type="PROSITE" id="PS51068"/>
    </source>
</evidence>
<keyword evidence="5" id="KW-0238">DNA-binding</keyword>
<reference evidence="11 12" key="1">
    <citation type="submission" date="2019-02" db="EMBL/GenBank/DDBJ databases">
        <title>Pedobacter sp. RP-3-21 sp. nov., isolated from Arctic soil.</title>
        <authorList>
            <person name="Dahal R.H."/>
        </authorList>
    </citation>
    <scope>NUCLEOTIDE SEQUENCE [LARGE SCALE GENOMIC DNA]</scope>
    <source>
        <strain evidence="11 12">RP-3-21</strain>
    </source>
</reference>
<dbReference type="Proteomes" id="UP000293925">
    <property type="component" value="Unassembled WGS sequence"/>
</dbReference>
<dbReference type="GO" id="GO:0003684">
    <property type="term" value="F:damaged DNA binding"/>
    <property type="evidence" value="ECO:0007669"/>
    <property type="project" value="InterPro"/>
</dbReference>
<evidence type="ECO:0000256" key="7">
    <source>
        <dbReference type="ARBA" id="ARBA00023239"/>
    </source>
</evidence>
<evidence type="ECO:0000313" key="12">
    <source>
        <dbReference type="Proteomes" id="UP000293925"/>
    </source>
</evidence>
<dbReference type="AlphaFoldDB" id="A0A4R0PYN4"/>
<name>A0A4R0PYN4_9SPHI</name>